<dbReference type="Proteomes" id="UP000276133">
    <property type="component" value="Unassembled WGS sequence"/>
</dbReference>
<evidence type="ECO:0000256" key="1">
    <source>
        <dbReference type="SAM" id="MobiDB-lite"/>
    </source>
</evidence>
<comment type="caution">
    <text evidence="2">The sequence shown here is derived from an EMBL/GenBank/DDBJ whole genome shotgun (WGS) entry which is preliminary data.</text>
</comment>
<protein>
    <submittedName>
        <fullName evidence="2">Uncharacterized protein</fullName>
    </submittedName>
</protein>
<keyword evidence="3" id="KW-1185">Reference proteome</keyword>
<organism evidence="2 3">
    <name type="scientific">Brachionus plicatilis</name>
    <name type="common">Marine rotifer</name>
    <name type="synonym">Brachionus muelleri</name>
    <dbReference type="NCBI Taxonomy" id="10195"/>
    <lineage>
        <taxon>Eukaryota</taxon>
        <taxon>Metazoa</taxon>
        <taxon>Spiralia</taxon>
        <taxon>Gnathifera</taxon>
        <taxon>Rotifera</taxon>
        <taxon>Eurotatoria</taxon>
        <taxon>Monogononta</taxon>
        <taxon>Pseudotrocha</taxon>
        <taxon>Ploima</taxon>
        <taxon>Brachionidae</taxon>
        <taxon>Brachionus</taxon>
    </lineage>
</organism>
<feature type="non-terminal residue" evidence="2">
    <location>
        <position position="183"/>
    </location>
</feature>
<gene>
    <name evidence="2" type="ORF">BpHYR1_026010</name>
</gene>
<evidence type="ECO:0000313" key="2">
    <source>
        <dbReference type="EMBL" id="RNA44679.1"/>
    </source>
</evidence>
<dbReference type="EMBL" id="REGN01000072">
    <property type="protein sequence ID" value="RNA44679.1"/>
    <property type="molecule type" value="Genomic_DNA"/>
</dbReference>
<feature type="region of interest" description="Disordered" evidence="1">
    <location>
        <begin position="76"/>
        <end position="103"/>
    </location>
</feature>
<evidence type="ECO:0000313" key="3">
    <source>
        <dbReference type="Proteomes" id="UP000276133"/>
    </source>
</evidence>
<sequence length="183" mass="21416">EFRDQGEANRNRNQIKIDNVQLKSQLKVNLNKFFDDFKTEKSDDRQNFLDEKEDSFELESIFREEMLDRALVTANTEGSKANLESSDSELDSDTFSDSNTVKMGEPESFLKREEFENAEELIKESFEEVAAKSLIDLIPGKNHGFRFKIDFIDPNQKPIRCKCRPLPWNLKEKVRQEIESQVQ</sequence>
<accession>A0A3M7T9L3</accession>
<proteinExistence type="predicted"/>
<name>A0A3M7T9L3_BRAPC</name>
<feature type="non-terminal residue" evidence="2">
    <location>
        <position position="1"/>
    </location>
</feature>
<dbReference type="AlphaFoldDB" id="A0A3M7T9L3"/>
<reference evidence="2 3" key="1">
    <citation type="journal article" date="2018" name="Sci. Rep.">
        <title>Genomic signatures of local adaptation to the degree of environmental predictability in rotifers.</title>
        <authorList>
            <person name="Franch-Gras L."/>
            <person name="Hahn C."/>
            <person name="Garcia-Roger E.M."/>
            <person name="Carmona M.J."/>
            <person name="Serra M."/>
            <person name="Gomez A."/>
        </authorList>
    </citation>
    <scope>NUCLEOTIDE SEQUENCE [LARGE SCALE GENOMIC DNA]</scope>
    <source>
        <strain evidence="2">HYR1</strain>
    </source>
</reference>